<evidence type="ECO:0000256" key="2">
    <source>
        <dbReference type="SAM" id="Phobius"/>
    </source>
</evidence>
<protein>
    <submittedName>
        <fullName evidence="3">Uncharacterized protein</fullName>
    </submittedName>
</protein>
<feature type="transmembrane region" description="Helical" evidence="2">
    <location>
        <begin position="903"/>
        <end position="920"/>
    </location>
</feature>
<evidence type="ECO:0000256" key="1">
    <source>
        <dbReference type="SAM" id="MobiDB-lite"/>
    </source>
</evidence>
<feature type="region of interest" description="Disordered" evidence="1">
    <location>
        <begin position="1"/>
        <end position="34"/>
    </location>
</feature>
<keyword evidence="2" id="KW-1133">Transmembrane helix</keyword>
<dbReference type="AlphaFoldDB" id="A0A9W7EMG3"/>
<dbReference type="OrthoDB" id="10469205at2759"/>
<evidence type="ECO:0000313" key="4">
    <source>
        <dbReference type="Proteomes" id="UP001165085"/>
    </source>
</evidence>
<feature type="compositionally biased region" description="Basic and acidic residues" evidence="1">
    <location>
        <begin position="169"/>
        <end position="186"/>
    </location>
</feature>
<dbReference type="Proteomes" id="UP001165085">
    <property type="component" value="Unassembled WGS sequence"/>
</dbReference>
<comment type="caution">
    <text evidence="3">The sequence shown here is derived from an EMBL/GenBank/DDBJ whole genome shotgun (WGS) entry which is preliminary data.</text>
</comment>
<keyword evidence="2" id="KW-0472">Membrane</keyword>
<feature type="region of interest" description="Disordered" evidence="1">
    <location>
        <begin position="169"/>
        <end position="196"/>
    </location>
</feature>
<keyword evidence="4" id="KW-1185">Reference proteome</keyword>
<feature type="compositionally biased region" description="Low complexity" evidence="1">
    <location>
        <begin position="1"/>
        <end position="11"/>
    </location>
</feature>
<dbReference type="InterPro" id="IPR036770">
    <property type="entry name" value="Ankyrin_rpt-contain_sf"/>
</dbReference>
<accession>A0A9W7EMG3</accession>
<dbReference type="EMBL" id="BRXY01000279">
    <property type="protein sequence ID" value="GMH83195.1"/>
    <property type="molecule type" value="Genomic_DNA"/>
</dbReference>
<organism evidence="3 4">
    <name type="scientific">Triparma strigata</name>
    <dbReference type="NCBI Taxonomy" id="1606541"/>
    <lineage>
        <taxon>Eukaryota</taxon>
        <taxon>Sar</taxon>
        <taxon>Stramenopiles</taxon>
        <taxon>Ochrophyta</taxon>
        <taxon>Bolidophyceae</taxon>
        <taxon>Parmales</taxon>
        <taxon>Triparmaceae</taxon>
        <taxon>Triparma</taxon>
    </lineage>
</organism>
<dbReference type="Gene3D" id="1.25.40.20">
    <property type="entry name" value="Ankyrin repeat-containing domain"/>
    <property type="match status" value="1"/>
</dbReference>
<proteinExistence type="predicted"/>
<sequence>MNMQPKTTTTSGKKKTETDSKSSGSTPPNKRQSKKGFQLFRQNVQNINIPSNPLPDFVTAANGLGNRMYNNIASPTKAMLSNLRPPGKFGLTAPEYAKGSPMDIMQKAIGRKFANEIIQDLMQINAWFEEKLSMVDQSFFNDVCQTDEDRNTALHLLFNHLSRIVAEKEEGVREEREGGEGEKGGRGEGGGKYGREGHEKTLLMTVTFSDGKKGLEELEDLKGQIRKVCGNFVATSRKSLLERDCGGEDKELPLLSAEQDVTKIMNKKSRLALHEAVKRCTDLETLKIVVEAASEEDLRKKHFADSLDSLRHMGFVMKDYVKKNPSQKVADFMYARLNIENRNSLEYMCLMNNNEQIKELMNNPHNPQSPSGRKKILRKRTWSSKSAENLSYLEGVRFSLSYYAEFGSDLTTLERLIEVEDDAAGLCSAVNGDDGNTLIHYICKNAAAEPMMIAKLMLCAGSDLIYILFTKNKDGHEPAKLTENYNLPETSRNLIEELTSIEELKECKNERSLKEMIDQKVKANKEENIILGAVETYDDEDIVKIIGPNAKKRAQKARKISTMLQQKMFDHSSKPKFNKKGVEFQVLKEHSRKEVVRLQGYLSILMKRYMTSPWFTKVAEIPLPSKYEDNPQQKRAEHLDLDAEVQWSLAQASWNEERFREILTKLANVFNEPGQTCNAIVTKFGLNAKKWQDFKIHHDNKFVLDEEKRDTVVKVKFGPPKSFSRAKVKAQEKKQFSLKDLNRVTFEFEDPGVMGLFYDCLENLQTGFGFENGEGMKVVRVKNKYTINDAEVEYDQPPCLNITMLMEREEWLVEVQMLFKRILELKKEMHHYYELERATDAFAVLSRCFKGPLVKKSEDGLGDDDKSLDDGHYLLREALARHPYTASTYCVLICSALVGRRRFHYALLLGTTFLTVLFLLKRKKKI</sequence>
<gene>
    <name evidence="3" type="ORF">TrST_g5122</name>
</gene>
<evidence type="ECO:0000313" key="3">
    <source>
        <dbReference type="EMBL" id="GMH83195.1"/>
    </source>
</evidence>
<reference evidence="4" key="1">
    <citation type="journal article" date="2023" name="Commun. Biol.">
        <title>Genome analysis of Parmales, the sister group of diatoms, reveals the evolutionary specialization of diatoms from phago-mixotrophs to photoautotrophs.</title>
        <authorList>
            <person name="Ban H."/>
            <person name="Sato S."/>
            <person name="Yoshikawa S."/>
            <person name="Yamada K."/>
            <person name="Nakamura Y."/>
            <person name="Ichinomiya M."/>
            <person name="Sato N."/>
            <person name="Blanc-Mathieu R."/>
            <person name="Endo H."/>
            <person name="Kuwata A."/>
            <person name="Ogata H."/>
        </authorList>
    </citation>
    <scope>NUCLEOTIDE SEQUENCE [LARGE SCALE GENOMIC DNA]</scope>
    <source>
        <strain evidence="4">NIES 3701</strain>
    </source>
</reference>
<keyword evidence="2" id="KW-0812">Transmembrane</keyword>
<name>A0A9W7EMG3_9STRA</name>